<dbReference type="Pfam" id="PF03602">
    <property type="entry name" value="Cons_hypoth95"/>
    <property type="match status" value="1"/>
</dbReference>
<dbReference type="EC" id="2.1.1.171" evidence="3"/>
<comment type="caution">
    <text evidence="3">The sequence shown here is derived from an EMBL/GenBank/DDBJ whole genome shotgun (WGS) entry which is preliminary data.</text>
</comment>
<dbReference type="Gene3D" id="3.40.50.150">
    <property type="entry name" value="Vaccinia Virus protein VP39"/>
    <property type="match status" value="1"/>
</dbReference>
<dbReference type="SUPFAM" id="SSF53335">
    <property type="entry name" value="S-adenosyl-L-methionine-dependent methyltransferases"/>
    <property type="match status" value="1"/>
</dbReference>
<sequence>MNHIKKRQNPIVTPAKAIKPAKHSQASHQVRIIGGDWKRTPLTVISAEGLRPTPDRVRETVFNWLNHVFNSQWDRLSCLDVFAGSGALGFEAASRGAAKVKMCEAFPAAFAQLEQTKQKLKAEQIQLQRGDALVLLKSLITKAEKFDVIFLDPPFNLGFLERVLPLCIDLLAPNGVLYVESEQAFETLGVTETAGWQVLRQDKAGSVHFHLLQRNTDSGEAV</sequence>
<dbReference type="Proteomes" id="UP000648257">
    <property type="component" value="Unassembled WGS sequence"/>
</dbReference>
<dbReference type="EMBL" id="JACOFW010000030">
    <property type="protein sequence ID" value="MBC3809328.1"/>
    <property type="molecule type" value="Genomic_DNA"/>
</dbReference>
<organism evidence="3 4">
    <name type="scientific">Undibacterium seohonense</name>
    <dbReference type="NCBI Taxonomy" id="1344950"/>
    <lineage>
        <taxon>Bacteria</taxon>
        <taxon>Pseudomonadati</taxon>
        <taxon>Pseudomonadota</taxon>
        <taxon>Betaproteobacteria</taxon>
        <taxon>Burkholderiales</taxon>
        <taxon>Oxalobacteraceae</taxon>
        <taxon>Undibacterium</taxon>
    </lineage>
</organism>
<accession>A0ABR6X8R5</accession>
<dbReference type="InterPro" id="IPR004398">
    <property type="entry name" value="RNA_MeTrfase_RsmD"/>
</dbReference>
<keyword evidence="1 3" id="KW-0489">Methyltransferase</keyword>
<proteinExistence type="predicted"/>
<dbReference type="PROSITE" id="PS00092">
    <property type="entry name" value="N6_MTASE"/>
    <property type="match status" value="1"/>
</dbReference>
<dbReference type="GO" id="GO:0052913">
    <property type="term" value="F:16S rRNA (guanine(966)-N(2))-methyltransferase activity"/>
    <property type="evidence" value="ECO:0007669"/>
    <property type="project" value="UniProtKB-EC"/>
</dbReference>
<protein>
    <submittedName>
        <fullName evidence="3">16S rRNA (Guanine(966)-N(2))-methyltransferase RsmD</fullName>
        <ecNumber evidence="3">2.1.1.171</ecNumber>
    </submittedName>
</protein>
<dbReference type="InterPro" id="IPR029063">
    <property type="entry name" value="SAM-dependent_MTases_sf"/>
</dbReference>
<evidence type="ECO:0000313" key="3">
    <source>
        <dbReference type="EMBL" id="MBC3809328.1"/>
    </source>
</evidence>
<evidence type="ECO:0000256" key="1">
    <source>
        <dbReference type="ARBA" id="ARBA00022603"/>
    </source>
</evidence>
<reference evidence="3 4" key="1">
    <citation type="submission" date="2020-08" db="EMBL/GenBank/DDBJ databases">
        <title>Novel species isolated from subtropical streams in China.</title>
        <authorList>
            <person name="Lu H."/>
        </authorList>
    </citation>
    <scope>NUCLEOTIDE SEQUENCE [LARGE SCALE GENOMIC DNA]</scope>
    <source>
        <strain evidence="3 4">KACC 16656</strain>
    </source>
</reference>
<evidence type="ECO:0000313" key="4">
    <source>
        <dbReference type="Proteomes" id="UP000648257"/>
    </source>
</evidence>
<dbReference type="RefSeq" id="WP_186924382.1">
    <property type="nucleotide sequence ID" value="NZ_JACOFW010000030.1"/>
</dbReference>
<keyword evidence="4" id="KW-1185">Reference proteome</keyword>
<dbReference type="CDD" id="cd02440">
    <property type="entry name" value="AdoMet_MTases"/>
    <property type="match status" value="1"/>
</dbReference>
<dbReference type="PANTHER" id="PTHR43542:SF1">
    <property type="entry name" value="METHYLTRANSFERASE"/>
    <property type="match status" value="1"/>
</dbReference>
<dbReference type="PIRSF" id="PIRSF004553">
    <property type="entry name" value="CHP00095"/>
    <property type="match status" value="1"/>
</dbReference>
<name>A0ABR6X8R5_9BURK</name>
<dbReference type="PANTHER" id="PTHR43542">
    <property type="entry name" value="METHYLTRANSFERASE"/>
    <property type="match status" value="1"/>
</dbReference>
<gene>
    <name evidence="3" type="primary">rsmD</name>
    <name evidence="3" type="ORF">H8K52_18465</name>
</gene>
<keyword evidence="2 3" id="KW-0808">Transferase</keyword>
<dbReference type="InterPro" id="IPR002052">
    <property type="entry name" value="DNA_methylase_N6_adenine_CS"/>
</dbReference>
<dbReference type="NCBIfam" id="TIGR00095">
    <property type="entry name" value="16S rRNA (guanine(966)-N(2))-methyltransferase RsmD"/>
    <property type="match status" value="1"/>
</dbReference>
<evidence type="ECO:0000256" key="2">
    <source>
        <dbReference type="ARBA" id="ARBA00022679"/>
    </source>
</evidence>